<gene>
    <name evidence="3" type="ORF">FSB_LOCUS32743</name>
</gene>
<name>A0A2N9GZP6_FAGSY</name>
<dbReference type="PANTHER" id="PTHR34222:SF100">
    <property type="entry name" value="CCHC-TYPE DOMAIN-CONTAINING PROTEIN"/>
    <property type="match status" value="1"/>
</dbReference>
<dbReference type="SUPFAM" id="SSF56672">
    <property type="entry name" value="DNA/RNA polymerases"/>
    <property type="match status" value="1"/>
</dbReference>
<reference evidence="3" key="1">
    <citation type="submission" date="2018-02" db="EMBL/GenBank/DDBJ databases">
        <authorList>
            <person name="Cohen D.B."/>
            <person name="Kent A.D."/>
        </authorList>
    </citation>
    <scope>NUCLEOTIDE SEQUENCE</scope>
</reference>
<keyword evidence="1" id="KW-0472">Membrane</keyword>
<dbReference type="SUPFAM" id="SSF53098">
    <property type="entry name" value="Ribonuclease H-like"/>
    <property type="match status" value="1"/>
</dbReference>
<evidence type="ECO:0000259" key="2">
    <source>
        <dbReference type="PROSITE" id="PS50994"/>
    </source>
</evidence>
<accession>A0A2N9GZP6</accession>
<dbReference type="GO" id="GO:0003676">
    <property type="term" value="F:nucleic acid binding"/>
    <property type="evidence" value="ECO:0007669"/>
    <property type="project" value="InterPro"/>
</dbReference>
<dbReference type="CDD" id="cd09272">
    <property type="entry name" value="RNase_HI_RT_Ty1"/>
    <property type="match status" value="1"/>
</dbReference>
<dbReference type="Gene3D" id="3.30.420.10">
    <property type="entry name" value="Ribonuclease H-like superfamily/Ribonuclease H"/>
    <property type="match status" value="1"/>
</dbReference>
<dbReference type="InterPro" id="IPR043502">
    <property type="entry name" value="DNA/RNA_pol_sf"/>
</dbReference>
<dbReference type="InterPro" id="IPR013103">
    <property type="entry name" value="RVT_2"/>
</dbReference>
<proteinExistence type="predicted"/>
<evidence type="ECO:0000256" key="1">
    <source>
        <dbReference type="SAM" id="Phobius"/>
    </source>
</evidence>
<sequence length="676" mass="76554">MLAKRYFSPHGTRDYQLSIEQCQIRQDPDQSINDFFARLQFIWDQLDLVDPSWDTPNDAMKYATHRDQMCLYQFHMALHDDYEPVCGKLLHQIPTPSLDAALNELQFESDQSSQNCRRLDWKSNKFCRYCKKHGHTIETCYRRNRSTASVTHCDTDQTPTVVVPAHSGSTITLTTDQLENIIAQALVRADNASSSFALSVLPGKIPGWSRNLGPAVELGVCLRFPVFVSCYWCLCYYLIFTFLITLAFSARACIIFPGTSQQNGRAERKLRHILDTVRALLLSSKVPVPFWGKAVLTAAPAINHIPSPTISNQTPYERLFGSPPHYQLIRSFSSVYFVLLQPHEHNKLEPRSRLCCFLASAPSEDPTPTTTLRRSFRVAMTEELDALSRNRTWDLVDLPPDKFVVGCKWVFKIETWSDGSIERYKARLVAKGFTQDLSLVEAISDGCQKCIPQWGLEHLELGLLSLALQFLDWVFPSVFMILPSSSVAPPKDTILLLLYVDDIIITGDDLNGIQELKDFLTKYTSDLPSRVGLTDHKIVNTPIELNARLTPFFGEPLSDPTLYRQLVGSLVYLTVTRLDISYAVHQDLGVSTSSTTPIYCDNRSAIQIARNDVFYKRTKHIEIDCHLVRHHLLQGSLQLISISSQDQLADIFTKSHPTGHFHDLVSKLQLVSHPPP</sequence>
<keyword evidence="1" id="KW-1133">Transmembrane helix</keyword>
<dbReference type="GO" id="GO:0015074">
    <property type="term" value="P:DNA integration"/>
    <property type="evidence" value="ECO:0007669"/>
    <property type="project" value="InterPro"/>
</dbReference>
<dbReference type="InterPro" id="IPR001584">
    <property type="entry name" value="Integrase_cat-core"/>
</dbReference>
<dbReference type="InterPro" id="IPR036397">
    <property type="entry name" value="RNaseH_sf"/>
</dbReference>
<dbReference type="PROSITE" id="PS50994">
    <property type="entry name" value="INTEGRASE"/>
    <property type="match status" value="1"/>
</dbReference>
<organism evidence="3">
    <name type="scientific">Fagus sylvatica</name>
    <name type="common">Beechnut</name>
    <dbReference type="NCBI Taxonomy" id="28930"/>
    <lineage>
        <taxon>Eukaryota</taxon>
        <taxon>Viridiplantae</taxon>
        <taxon>Streptophyta</taxon>
        <taxon>Embryophyta</taxon>
        <taxon>Tracheophyta</taxon>
        <taxon>Spermatophyta</taxon>
        <taxon>Magnoliopsida</taxon>
        <taxon>eudicotyledons</taxon>
        <taxon>Gunneridae</taxon>
        <taxon>Pentapetalae</taxon>
        <taxon>rosids</taxon>
        <taxon>fabids</taxon>
        <taxon>Fagales</taxon>
        <taxon>Fagaceae</taxon>
        <taxon>Fagus</taxon>
    </lineage>
</organism>
<dbReference type="InterPro" id="IPR012337">
    <property type="entry name" value="RNaseH-like_sf"/>
</dbReference>
<feature type="domain" description="Integrase catalytic" evidence="2">
    <location>
        <begin position="257"/>
        <end position="323"/>
    </location>
</feature>
<feature type="transmembrane region" description="Helical" evidence="1">
    <location>
        <begin position="236"/>
        <end position="259"/>
    </location>
</feature>
<dbReference type="EMBL" id="OIVN01002584">
    <property type="protein sequence ID" value="SPD04861.1"/>
    <property type="molecule type" value="Genomic_DNA"/>
</dbReference>
<dbReference type="PANTHER" id="PTHR34222">
    <property type="entry name" value="GAG_PRE-INTEGRS DOMAIN-CONTAINING PROTEIN"/>
    <property type="match status" value="1"/>
</dbReference>
<protein>
    <recommendedName>
        <fullName evidence="2">Integrase catalytic domain-containing protein</fullName>
    </recommendedName>
</protein>
<evidence type="ECO:0000313" key="3">
    <source>
        <dbReference type="EMBL" id="SPD04861.1"/>
    </source>
</evidence>
<dbReference type="AlphaFoldDB" id="A0A2N9GZP6"/>
<dbReference type="Pfam" id="PF07727">
    <property type="entry name" value="RVT_2"/>
    <property type="match status" value="1"/>
</dbReference>
<keyword evidence="1" id="KW-0812">Transmembrane</keyword>